<organism evidence="9">
    <name type="scientific">Nilaparvata lugens</name>
    <name type="common">Brown planthopper</name>
    <dbReference type="NCBI Taxonomy" id="108931"/>
    <lineage>
        <taxon>Eukaryota</taxon>
        <taxon>Metazoa</taxon>
        <taxon>Ecdysozoa</taxon>
        <taxon>Arthropoda</taxon>
        <taxon>Hexapoda</taxon>
        <taxon>Insecta</taxon>
        <taxon>Pterygota</taxon>
        <taxon>Neoptera</taxon>
        <taxon>Paraneoptera</taxon>
        <taxon>Hemiptera</taxon>
        <taxon>Auchenorrhyncha</taxon>
        <taxon>Fulgoroidea</taxon>
        <taxon>Delphacidae</taxon>
        <taxon>Delphacinae</taxon>
        <taxon>Nilaparvata</taxon>
    </lineage>
</organism>
<evidence type="ECO:0000256" key="6">
    <source>
        <dbReference type="SAM" id="MobiDB-lite"/>
    </source>
</evidence>
<keyword evidence="5" id="KW-0378">Hydrolase</keyword>
<evidence type="ECO:0000256" key="4">
    <source>
        <dbReference type="ARBA" id="ARBA00023180"/>
    </source>
</evidence>
<dbReference type="CDD" id="cd11328">
    <property type="entry name" value="AmyAc_maltase"/>
    <property type="match status" value="1"/>
</dbReference>
<dbReference type="AlphaFoldDB" id="G3LHJ7"/>
<evidence type="ECO:0000259" key="8">
    <source>
        <dbReference type="SMART" id="SM00642"/>
    </source>
</evidence>
<dbReference type="PANTHER" id="PTHR10357:SF179">
    <property type="entry name" value="NEUTRAL AND BASIC AMINO ACID TRANSPORT PROTEIN RBAT"/>
    <property type="match status" value="1"/>
</dbReference>
<name>G3LHJ7_NILLU</name>
<evidence type="ECO:0000256" key="1">
    <source>
        <dbReference type="ARBA" id="ARBA00001657"/>
    </source>
</evidence>
<reference evidence="9" key="1">
    <citation type="journal article" date="2011" name="Insect Mol. Biol.">
        <title>Pyrosequencing the midgut transcriptome of the brown planthopper, Nilaparvata lugens.</title>
        <authorList>
            <person name="Peng X."/>
            <person name="Zha W."/>
            <person name="He R."/>
            <person name="Lu T."/>
            <person name="Zhu L."/>
            <person name="Han B."/>
            <person name="He G."/>
        </authorList>
    </citation>
    <scope>NUCLEOTIDE SEQUENCE</scope>
</reference>
<evidence type="ECO:0000256" key="2">
    <source>
        <dbReference type="ARBA" id="ARBA00008061"/>
    </source>
</evidence>
<feature type="chain" id="PRO_5003446826" description="alpha-glucosidase" evidence="7">
    <location>
        <begin position="30"/>
        <end position="637"/>
    </location>
</feature>
<evidence type="ECO:0000256" key="7">
    <source>
        <dbReference type="SAM" id="SignalP"/>
    </source>
</evidence>
<feature type="signal peptide" evidence="7">
    <location>
        <begin position="1"/>
        <end position="29"/>
    </location>
</feature>
<dbReference type="SUPFAM" id="SSF51445">
    <property type="entry name" value="(Trans)glycosidases"/>
    <property type="match status" value="1"/>
</dbReference>
<sequence length="637" mass="73698">MVSHTRSKAPHTAIFFFILVSSLCCPSHAGWNGWDKELDWWQDTIVYQVYPASFQDSDGDGIGDLRGILSRLDYFVESGIKTFWVSPIFKSPMADLGYDVSDFESINNLFGNMEDFKELMKAVREKGLRILMDFVPNHTSNEHDWFIRSVRNETPYKDYYIWKNGRNQPDGSVLPPNNWLSLFGGSGWTFVPERGQYYYHQFSVKQPDLDFRNPKVREEMYDVLKYWLDLGVDGFRMDAVKHLMEDSSFNDETYIDPRGNHMSYLNMYHNLTTDWHETYDLIYEWRQFLDNYASNSSDTHTRIMLTEAYSSPYYLMLYYGNGTNTGAHSPFNFFLLQLSHESNATVYENLILEWIDNMPDDSWPNWVIGNHDNHRVATRLGEDMVDAMAMLSMLLPGTSVTYQGEELGQPDTLIRRDQIKDPNNNGLGVLDVRDPQRGPFLWNDSENAGFTSRKKPWEPIHPSYWKLNLESQKVNENSHFRIYQRLAALRKHVTIQKGTLTTHVLSEWVFAFVRRHADNDTYVVVINCGSEREVVVLRDEISRLPDYLEVVVPSLNSGYKIGDIVNPDALVDIRARLLVLRPKASVVLRSSFSRMPTPDDDGKSKKKNSSTSLQPLSTGALFFSALVLLLRLNMSWI</sequence>
<evidence type="ECO:0000256" key="5">
    <source>
        <dbReference type="ARBA" id="ARBA00023295"/>
    </source>
</evidence>
<dbReference type="PANTHER" id="PTHR10357">
    <property type="entry name" value="ALPHA-AMYLASE FAMILY MEMBER"/>
    <property type="match status" value="1"/>
</dbReference>
<gene>
    <name evidence="9" type="primary">Su1</name>
</gene>
<dbReference type="EC" id="3.2.1.20" evidence="3"/>
<accession>G3LHJ7</accession>
<evidence type="ECO:0000313" key="9">
    <source>
        <dbReference type="EMBL" id="AEO89448.1"/>
    </source>
</evidence>
<comment type="similarity">
    <text evidence="2">Belongs to the glycosyl hydrolase 13 family.</text>
</comment>
<dbReference type="GO" id="GO:0004558">
    <property type="term" value="F:alpha-1,4-glucosidase activity"/>
    <property type="evidence" value="ECO:0007669"/>
    <property type="project" value="UniProtKB-EC"/>
</dbReference>
<feature type="domain" description="Glycosyl hydrolase family 13 catalytic" evidence="8">
    <location>
        <begin position="48"/>
        <end position="437"/>
    </location>
</feature>
<protein>
    <recommendedName>
        <fullName evidence="3">alpha-glucosidase</fullName>
        <ecNumber evidence="3">3.2.1.20</ecNumber>
    </recommendedName>
</protein>
<dbReference type="Gene3D" id="3.90.400.10">
    <property type="entry name" value="Oligo-1,6-glucosidase, Domain 2"/>
    <property type="match status" value="1"/>
</dbReference>
<keyword evidence="5" id="KW-0326">Glycosidase</keyword>
<proteinExistence type="evidence at transcript level"/>
<dbReference type="InterPro" id="IPR006047">
    <property type="entry name" value="GH13_cat_dom"/>
</dbReference>
<keyword evidence="7" id="KW-0732">Signal</keyword>
<keyword evidence="4" id="KW-0325">Glycoprotein</keyword>
<comment type="catalytic activity">
    <reaction evidence="1">
        <text>Hydrolysis of terminal, non-reducing (1-&gt;4)-linked alpha-D-glucose residues with release of alpha-D-glucose.</text>
        <dbReference type="EC" id="3.2.1.20"/>
    </reaction>
</comment>
<dbReference type="InterPro" id="IPR045857">
    <property type="entry name" value="O16G_dom_2"/>
</dbReference>
<dbReference type="OrthoDB" id="1740265at2759"/>
<dbReference type="InterPro" id="IPR017853">
    <property type="entry name" value="GH"/>
</dbReference>
<feature type="region of interest" description="Disordered" evidence="6">
    <location>
        <begin position="592"/>
        <end position="612"/>
    </location>
</feature>
<dbReference type="Pfam" id="PF00128">
    <property type="entry name" value="Alpha-amylase"/>
    <property type="match status" value="1"/>
</dbReference>
<dbReference type="EMBL" id="JN382244">
    <property type="protein sequence ID" value="AEO89448.1"/>
    <property type="molecule type" value="mRNA"/>
</dbReference>
<dbReference type="InterPro" id="IPR013780">
    <property type="entry name" value="Glyco_hydro_b"/>
</dbReference>
<evidence type="ECO:0000256" key="3">
    <source>
        <dbReference type="ARBA" id="ARBA00012741"/>
    </source>
</evidence>
<dbReference type="Gene3D" id="2.60.40.1180">
    <property type="entry name" value="Golgi alpha-mannosidase II"/>
    <property type="match status" value="1"/>
</dbReference>
<dbReference type="SMART" id="SM00642">
    <property type="entry name" value="Aamy"/>
    <property type="match status" value="1"/>
</dbReference>
<dbReference type="GO" id="GO:0005975">
    <property type="term" value="P:carbohydrate metabolic process"/>
    <property type="evidence" value="ECO:0007669"/>
    <property type="project" value="InterPro"/>
</dbReference>
<dbReference type="FunFam" id="3.90.400.10:FF:000001">
    <property type="entry name" value="Maltase A3, isoform A"/>
    <property type="match status" value="1"/>
</dbReference>
<dbReference type="Gene3D" id="3.20.20.80">
    <property type="entry name" value="Glycosidases"/>
    <property type="match status" value="1"/>
</dbReference>